<keyword evidence="7" id="KW-0678">Repressor</keyword>
<dbReference type="InterPro" id="IPR020899">
    <property type="entry name" value="Arg_repress_C"/>
</dbReference>
<feature type="domain" description="Arginine repressor C-terminal" evidence="9">
    <location>
        <begin position="81"/>
        <end position="147"/>
    </location>
</feature>
<evidence type="ECO:0000256" key="1">
    <source>
        <dbReference type="ARBA" id="ARBA00004496"/>
    </source>
</evidence>
<dbReference type="InterPro" id="IPR036388">
    <property type="entry name" value="WH-like_DNA-bd_sf"/>
</dbReference>
<comment type="function">
    <text evidence="7">Regulates arginine biosynthesis genes.</text>
</comment>
<organism evidence="10 11">
    <name type="scientific">Gemmiger gallinarum</name>
    <dbReference type="NCBI Taxonomy" id="2779354"/>
    <lineage>
        <taxon>Bacteria</taxon>
        <taxon>Bacillati</taxon>
        <taxon>Bacillota</taxon>
        <taxon>Clostridia</taxon>
        <taxon>Eubacteriales</taxon>
        <taxon>Gemmiger</taxon>
    </lineage>
</organism>
<dbReference type="RefSeq" id="WP_193499829.1">
    <property type="nucleotide sequence ID" value="NZ_JADCKC010000001.1"/>
</dbReference>
<sequence length="153" mass="17467">MKRARHQAILDLIEKHPIDRQEELLSYLRDEGFDVTQATVSRDIRELRLVKTATGSGGYRYMSASESGKVSHSPSRFETIFRESVLKVDYAGHMVLVKCFSGMANAACEVFDARAWDNVVGTLSGDDTFFILMRTEESARMICEELRRFTPRH</sequence>
<dbReference type="HAMAP" id="MF_00173">
    <property type="entry name" value="Arg_repressor"/>
    <property type="match status" value="1"/>
</dbReference>
<evidence type="ECO:0000256" key="6">
    <source>
        <dbReference type="ARBA" id="ARBA00023163"/>
    </source>
</evidence>
<keyword evidence="7" id="KW-0028">Amino-acid biosynthesis</keyword>
<comment type="pathway">
    <text evidence="7">Amino-acid biosynthesis; L-arginine biosynthesis [regulation].</text>
</comment>
<keyword evidence="3 7" id="KW-0963">Cytoplasm</keyword>
<dbReference type="SUPFAM" id="SSF55252">
    <property type="entry name" value="C-terminal domain of arginine repressor"/>
    <property type="match status" value="1"/>
</dbReference>
<dbReference type="InterPro" id="IPR020900">
    <property type="entry name" value="Arg_repress_DNA-bd"/>
</dbReference>
<keyword evidence="6 7" id="KW-0804">Transcription</keyword>
<name>A0ABR9R088_9FIRM</name>
<keyword evidence="11" id="KW-1185">Reference proteome</keyword>
<feature type="domain" description="Arginine repressor DNA-binding" evidence="8">
    <location>
        <begin position="2"/>
        <end position="67"/>
    </location>
</feature>
<dbReference type="Pfam" id="PF01316">
    <property type="entry name" value="Arg_repressor"/>
    <property type="match status" value="1"/>
</dbReference>
<accession>A0ABR9R088</accession>
<keyword evidence="4 7" id="KW-0805">Transcription regulation</keyword>
<dbReference type="PRINTS" id="PR01467">
    <property type="entry name" value="ARGREPRESSOR"/>
</dbReference>
<dbReference type="Proteomes" id="UP000768567">
    <property type="component" value="Unassembled WGS sequence"/>
</dbReference>
<evidence type="ECO:0000256" key="4">
    <source>
        <dbReference type="ARBA" id="ARBA00023015"/>
    </source>
</evidence>
<dbReference type="EMBL" id="JADCKC010000001">
    <property type="protein sequence ID" value="MBE5036523.1"/>
    <property type="molecule type" value="Genomic_DNA"/>
</dbReference>
<gene>
    <name evidence="7" type="primary">argR</name>
    <name evidence="10" type="ORF">INF35_01770</name>
</gene>
<proteinExistence type="inferred from homology"/>
<keyword evidence="5 7" id="KW-0238">DNA-binding</keyword>
<evidence type="ECO:0000256" key="5">
    <source>
        <dbReference type="ARBA" id="ARBA00023125"/>
    </source>
</evidence>
<dbReference type="SUPFAM" id="SSF46785">
    <property type="entry name" value="Winged helix' DNA-binding domain"/>
    <property type="match status" value="1"/>
</dbReference>
<reference evidence="10 11" key="1">
    <citation type="submission" date="2020-10" db="EMBL/GenBank/DDBJ databases">
        <title>ChiBAC.</title>
        <authorList>
            <person name="Zenner C."/>
            <person name="Hitch T.C.A."/>
            <person name="Clavel T."/>
        </authorList>
    </citation>
    <scope>NUCLEOTIDE SEQUENCE [LARGE SCALE GENOMIC DNA]</scope>
    <source>
        <strain evidence="10 11">DSM 109015</strain>
    </source>
</reference>
<dbReference type="InterPro" id="IPR001669">
    <property type="entry name" value="Arg_repress"/>
</dbReference>
<comment type="caution">
    <text evidence="10">The sequence shown here is derived from an EMBL/GenBank/DDBJ whole genome shotgun (WGS) entry which is preliminary data.</text>
</comment>
<dbReference type="Gene3D" id="3.30.1360.40">
    <property type="match status" value="1"/>
</dbReference>
<dbReference type="InterPro" id="IPR036251">
    <property type="entry name" value="Arg_repress_C_sf"/>
</dbReference>
<dbReference type="Pfam" id="PF02863">
    <property type="entry name" value="Arg_repressor_C"/>
    <property type="match status" value="1"/>
</dbReference>
<keyword evidence="7" id="KW-0055">Arginine biosynthesis</keyword>
<evidence type="ECO:0000256" key="2">
    <source>
        <dbReference type="ARBA" id="ARBA00008316"/>
    </source>
</evidence>
<evidence type="ECO:0000313" key="10">
    <source>
        <dbReference type="EMBL" id="MBE5036523.1"/>
    </source>
</evidence>
<comment type="similarity">
    <text evidence="2 7">Belongs to the ArgR family.</text>
</comment>
<protein>
    <recommendedName>
        <fullName evidence="7">Arginine repressor</fullName>
    </recommendedName>
</protein>
<evidence type="ECO:0000313" key="11">
    <source>
        <dbReference type="Proteomes" id="UP000768567"/>
    </source>
</evidence>
<evidence type="ECO:0000256" key="3">
    <source>
        <dbReference type="ARBA" id="ARBA00022490"/>
    </source>
</evidence>
<dbReference type="PANTHER" id="PTHR34471">
    <property type="entry name" value="ARGININE REPRESSOR"/>
    <property type="match status" value="1"/>
</dbReference>
<dbReference type="PANTHER" id="PTHR34471:SF1">
    <property type="entry name" value="ARGININE REPRESSOR"/>
    <property type="match status" value="1"/>
</dbReference>
<dbReference type="InterPro" id="IPR036390">
    <property type="entry name" value="WH_DNA-bd_sf"/>
</dbReference>
<evidence type="ECO:0000259" key="9">
    <source>
        <dbReference type="Pfam" id="PF02863"/>
    </source>
</evidence>
<evidence type="ECO:0000259" key="8">
    <source>
        <dbReference type="Pfam" id="PF01316"/>
    </source>
</evidence>
<comment type="subcellular location">
    <subcellularLocation>
        <location evidence="1 7">Cytoplasm</location>
    </subcellularLocation>
</comment>
<dbReference type="Gene3D" id="1.10.10.10">
    <property type="entry name" value="Winged helix-like DNA-binding domain superfamily/Winged helix DNA-binding domain"/>
    <property type="match status" value="1"/>
</dbReference>
<evidence type="ECO:0000256" key="7">
    <source>
        <dbReference type="HAMAP-Rule" id="MF_00173"/>
    </source>
</evidence>